<keyword evidence="2" id="KW-1185">Reference proteome</keyword>
<name>A0A7J9DXN3_9ROSI</name>
<dbReference type="Proteomes" id="UP000593568">
    <property type="component" value="Unassembled WGS sequence"/>
</dbReference>
<evidence type="ECO:0000313" key="2">
    <source>
        <dbReference type="Proteomes" id="UP000593568"/>
    </source>
</evidence>
<sequence>MKGAPWTFNNHLLVFHRGESVVCSIGDSLESDSGRVAKGFLRSDGISNISRVLGLNLEGKSKKGCGREGSSFTGFVQDLMVRDLKENSIDGTDGNKRQRTIVLFDRVSETSDSEEKGGGPRANRTLQQMLKLHNLQVIFFLETKLDLIKMERVCRKGRFLHGIDVPAEGSRVGLNLGWRLEIDISLRSFSNNHVDVVIQGSGESGG</sequence>
<organism evidence="1 2">
    <name type="scientific">Gossypium trilobum</name>
    <dbReference type="NCBI Taxonomy" id="34281"/>
    <lineage>
        <taxon>Eukaryota</taxon>
        <taxon>Viridiplantae</taxon>
        <taxon>Streptophyta</taxon>
        <taxon>Embryophyta</taxon>
        <taxon>Tracheophyta</taxon>
        <taxon>Spermatophyta</taxon>
        <taxon>Magnoliopsida</taxon>
        <taxon>eudicotyledons</taxon>
        <taxon>Gunneridae</taxon>
        <taxon>Pentapetalae</taxon>
        <taxon>rosids</taxon>
        <taxon>malvids</taxon>
        <taxon>Malvales</taxon>
        <taxon>Malvaceae</taxon>
        <taxon>Malvoideae</taxon>
        <taxon>Gossypium</taxon>
    </lineage>
</organism>
<dbReference type="AlphaFoldDB" id="A0A7J9DXN3"/>
<proteinExistence type="predicted"/>
<dbReference type="EMBL" id="JABEZW010000005">
    <property type="protein sequence ID" value="MBA0765441.1"/>
    <property type="molecule type" value="Genomic_DNA"/>
</dbReference>
<reference evidence="1 2" key="1">
    <citation type="journal article" date="2019" name="Genome Biol. Evol.">
        <title>Insights into the evolution of the New World diploid cottons (Gossypium, subgenus Houzingenia) based on genome sequencing.</title>
        <authorList>
            <person name="Grover C.E."/>
            <person name="Arick M.A. 2nd"/>
            <person name="Thrash A."/>
            <person name="Conover J.L."/>
            <person name="Sanders W.S."/>
            <person name="Peterson D.G."/>
            <person name="Frelichowski J.E."/>
            <person name="Scheffler J.A."/>
            <person name="Scheffler B.E."/>
            <person name="Wendel J.F."/>
        </authorList>
    </citation>
    <scope>NUCLEOTIDE SEQUENCE [LARGE SCALE GENOMIC DNA]</scope>
    <source>
        <strain evidence="1">8</strain>
        <tissue evidence="1">Leaf</tissue>
    </source>
</reference>
<protein>
    <recommendedName>
        <fullName evidence="3">DUF4283 domain-containing protein</fullName>
    </recommendedName>
</protein>
<accession>A0A7J9DXN3</accession>
<evidence type="ECO:0000313" key="1">
    <source>
        <dbReference type="EMBL" id="MBA0765441.1"/>
    </source>
</evidence>
<evidence type="ECO:0008006" key="3">
    <source>
        <dbReference type="Google" id="ProtNLM"/>
    </source>
</evidence>
<gene>
    <name evidence="1" type="ORF">Gotri_014638</name>
</gene>
<comment type="caution">
    <text evidence="1">The sequence shown here is derived from an EMBL/GenBank/DDBJ whole genome shotgun (WGS) entry which is preliminary data.</text>
</comment>